<dbReference type="PRINTS" id="PR00380">
    <property type="entry name" value="KINESINHEAVY"/>
</dbReference>
<proteinExistence type="inferred from homology"/>
<dbReference type="SMART" id="SM00129">
    <property type="entry name" value="KISc"/>
    <property type="match status" value="1"/>
</dbReference>
<dbReference type="CDD" id="cd00106">
    <property type="entry name" value="KISc"/>
    <property type="match status" value="1"/>
</dbReference>
<evidence type="ECO:0000313" key="11">
    <source>
        <dbReference type="Proteomes" id="UP001189429"/>
    </source>
</evidence>
<feature type="coiled-coil region" evidence="7">
    <location>
        <begin position="670"/>
        <end position="700"/>
    </location>
</feature>
<keyword evidence="11" id="KW-1185">Reference proteome</keyword>
<dbReference type="InterPro" id="IPR001752">
    <property type="entry name" value="Kinesin_motor_dom"/>
</dbReference>
<dbReference type="PROSITE" id="PS00411">
    <property type="entry name" value="KINESIN_MOTOR_1"/>
    <property type="match status" value="1"/>
</dbReference>
<feature type="compositionally biased region" description="Low complexity" evidence="8">
    <location>
        <begin position="500"/>
        <end position="519"/>
    </location>
</feature>
<dbReference type="Proteomes" id="UP001189429">
    <property type="component" value="Unassembled WGS sequence"/>
</dbReference>
<feature type="region of interest" description="Disordered" evidence="8">
    <location>
        <begin position="616"/>
        <end position="645"/>
    </location>
</feature>
<keyword evidence="2 6" id="KW-0547">Nucleotide-binding</keyword>
<keyword evidence="1" id="KW-0493">Microtubule</keyword>
<dbReference type="InterPro" id="IPR019821">
    <property type="entry name" value="Kinesin_motor_CS"/>
</dbReference>
<comment type="caution">
    <text evidence="10">The sequence shown here is derived from an EMBL/GenBank/DDBJ whole genome shotgun (WGS) entry which is preliminary data.</text>
</comment>
<keyword evidence="4 7" id="KW-0175">Coiled coil</keyword>
<dbReference type="PANTHER" id="PTHR47968">
    <property type="entry name" value="CENTROMERE PROTEIN E"/>
    <property type="match status" value="1"/>
</dbReference>
<dbReference type="InterPro" id="IPR027640">
    <property type="entry name" value="Kinesin-like_fam"/>
</dbReference>
<feature type="compositionally biased region" description="Low complexity" evidence="8">
    <location>
        <begin position="621"/>
        <end position="632"/>
    </location>
</feature>
<name>A0ABN9SVV2_9DINO</name>
<evidence type="ECO:0000259" key="9">
    <source>
        <dbReference type="PROSITE" id="PS50067"/>
    </source>
</evidence>
<dbReference type="PROSITE" id="PS50067">
    <property type="entry name" value="KINESIN_MOTOR_2"/>
    <property type="match status" value="1"/>
</dbReference>
<evidence type="ECO:0000256" key="2">
    <source>
        <dbReference type="ARBA" id="ARBA00022741"/>
    </source>
</evidence>
<evidence type="ECO:0000256" key="1">
    <source>
        <dbReference type="ARBA" id="ARBA00022701"/>
    </source>
</evidence>
<feature type="domain" description="Kinesin motor" evidence="9">
    <location>
        <begin position="27"/>
        <end position="383"/>
    </location>
</feature>
<gene>
    <name evidence="10" type="ORF">PCOR1329_LOCUS33000</name>
</gene>
<dbReference type="InterPro" id="IPR036961">
    <property type="entry name" value="Kinesin_motor_dom_sf"/>
</dbReference>
<feature type="binding site" evidence="6">
    <location>
        <begin position="117"/>
        <end position="124"/>
    </location>
    <ligand>
        <name>ATP</name>
        <dbReference type="ChEBI" id="CHEBI:30616"/>
    </ligand>
</feature>
<reference evidence="10" key="1">
    <citation type="submission" date="2023-10" db="EMBL/GenBank/DDBJ databases">
        <authorList>
            <person name="Chen Y."/>
            <person name="Shah S."/>
            <person name="Dougan E. K."/>
            <person name="Thang M."/>
            <person name="Chan C."/>
        </authorList>
    </citation>
    <scope>NUCLEOTIDE SEQUENCE [LARGE SCALE GENOMIC DNA]</scope>
</reference>
<dbReference type="PANTHER" id="PTHR47968:SF13">
    <property type="entry name" value="KINESIN-LIKE PROTEIN KIF19 ISOFORM X1"/>
    <property type="match status" value="1"/>
</dbReference>
<evidence type="ECO:0000256" key="3">
    <source>
        <dbReference type="ARBA" id="ARBA00022840"/>
    </source>
</evidence>
<comment type="similarity">
    <text evidence="6">Belongs to the TRAFAC class myosin-kinesin ATPase superfamily. Kinesin family.</text>
</comment>
<sequence length="1047" mass="109643">MMLTQYFSTPALAVDAEEAVATDRLGHIRVAVRVRPLPSGEDGIIEVAGSNAIAVKKEAATGGNEHLRSQQGRVEERSFDRVFGPLATQAEVYDWTCAPLVEEAVSGGKNATVFVYGATGAGKTYTMFGDAPRAQQGVIFRGVRDVFQRLEGAADDGGNFQVKVSFLELYNESVNDLLQEHGGGGLCKVLEDERRGIVKVQHLREVEAKNADEALQHLEAGMLARTVEATAANFQSSRAHAAFTLTVERVARVQPEPNRMSFGRGAGQEARQLHSRICFIDLAGSERAKATLNHGASLKDGARINQSLLALANCIDALTARGREKVPTLRKKAPYRDSKLTLMLKSSLTGDGLVAMIANVHPGRTHFEDSNNTLEYAKRASSVRQPARRNSWALLPSPTGACSTPHGRSGPSLGTRSQQPLRAVREEGGSLSTERCIASSSNLPAPSSRVRGRSRRGAEGSSAGSPAEAPAECAGGGTDSPAAQQGPSADAPCDERLRPGESAPSPGGAPAAAAPAARRASAHGLSESLSELSLSVHDGCGRGEAGAGSPGTSSPGGRSSEANEEELMGDDTRDLSLLIKHAHGARVESFEGGRRLQHHGGGECACAAPFWSASRAGGEHGAAPVAGVPTPARGQTPSPAPRPGEDDAIALLRQVISTLQADKTRLDSMLEAVLEERDSLARQKRRLEQDNEHLRAASLEKDRQLATLAAHACWAAPRLTVRHDSGALLNAVQAEESARELARGMAWAEFPSAAILTGLRAGLAANLAREAYAAVAEPPGCSTAATCAPPPPGAVSPKLGAVLKKDVRASLKHQASRGPVELVHGGTSGLLRAGKPAGIGKVGAWREVFETDALAPHSMTGYAEQYTAQMRRGGLPYVIVGSGSAYRGWGQKWHAAREILERLPRRALVLVSDSRDVLLNLAPGAAPGSAAQRLAASFEALTAGALEGAVVAGAEGRCCVSALTNVRPGELFDEGGGRRVRACSSGSQGCPWRKGGVRLWEEFMGGLAAERGAAGTEVFLNAGLVAGCTNPTAPPPPHSCISAHSYW</sequence>
<protein>
    <recommendedName>
        <fullName evidence="9">Kinesin motor domain-containing protein</fullName>
    </recommendedName>
</protein>
<evidence type="ECO:0000256" key="4">
    <source>
        <dbReference type="ARBA" id="ARBA00023054"/>
    </source>
</evidence>
<feature type="compositionally biased region" description="Low complexity" evidence="8">
    <location>
        <begin position="525"/>
        <end position="535"/>
    </location>
</feature>
<dbReference type="SUPFAM" id="SSF52540">
    <property type="entry name" value="P-loop containing nucleoside triphosphate hydrolases"/>
    <property type="match status" value="1"/>
</dbReference>
<evidence type="ECO:0000256" key="7">
    <source>
        <dbReference type="SAM" id="Coils"/>
    </source>
</evidence>
<dbReference type="EMBL" id="CAUYUJ010013658">
    <property type="protein sequence ID" value="CAK0836555.1"/>
    <property type="molecule type" value="Genomic_DNA"/>
</dbReference>
<dbReference type="Gene3D" id="3.40.850.10">
    <property type="entry name" value="Kinesin motor domain"/>
    <property type="match status" value="1"/>
</dbReference>
<evidence type="ECO:0000313" key="10">
    <source>
        <dbReference type="EMBL" id="CAK0836555.1"/>
    </source>
</evidence>
<organism evidence="10 11">
    <name type="scientific">Prorocentrum cordatum</name>
    <dbReference type="NCBI Taxonomy" id="2364126"/>
    <lineage>
        <taxon>Eukaryota</taxon>
        <taxon>Sar</taxon>
        <taxon>Alveolata</taxon>
        <taxon>Dinophyceae</taxon>
        <taxon>Prorocentrales</taxon>
        <taxon>Prorocentraceae</taxon>
        <taxon>Prorocentrum</taxon>
    </lineage>
</organism>
<keyword evidence="3 6" id="KW-0067">ATP-binding</keyword>
<evidence type="ECO:0000256" key="6">
    <source>
        <dbReference type="PROSITE-ProRule" id="PRU00283"/>
    </source>
</evidence>
<feature type="compositionally biased region" description="Low complexity" evidence="8">
    <location>
        <begin position="459"/>
        <end position="473"/>
    </location>
</feature>
<feature type="compositionally biased region" description="Low complexity" evidence="8">
    <location>
        <begin position="550"/>
        <end position="560"/>
    </location>
</feature>
<evidence type="ECO:0000256" key="5">
    <source>
        <dbReference type="ARBA" id="ARBA00023175"/>
    </source>
</evidence>
<feature type="compositionally biased region" description="Polar residues" evidence="8">
    <location>
        <begin position="430"/>
        <end position="443"/>
    </location>
</feature>
<dbReference type="InterPro" id="IPR027417">
    <property type="entry name" value="P-loop_NTPase"/>
</dbReference>
<keyword evidence="5 6" id="KW-0505">Motor protein</keyword>
<dbReference type="Pfam" id="PF00225">
    <property type="entry name" value="Kinesin"/>
    <property type="match status" value="1"/>
</dbReference>
<evidence type="ECO:0000256" key="8">
    <source>
        <dbReference type="SAM" id="MobiDB-lite"/>
    </source>
</evidence>
<accession>A0ABN9SVV2</accession>
<feature type="region of interest" description="Disordered" evidence="8">
    <location>
        <begin position="379"/>
        <end position="568"/>
    </location>
</feature>